<evidence type="ECO:0000313" key="1">
    <source>
        <dbReference type="EMBL" id="CBW74794.1"/>
    </source>
</evidence>
<dbReference type="AlphaFoldDB" id="E5AQB2"/>
<organism evidence="1 2">
    <name type="scientific">Mycetohabitans rhizoxinica (strain DSM 19002 / CIP 109453 / HKI 454)</name>
    <name type="common">Paraburkholderia rhizoxinica</name>
    <dbReference type="NCBI Taxonomy" id="882378"/>
    <lineage>
        <taxon>Bacteria</taxon>
        <taxon>Pseudomonadati</taxon>
        <taxon>Pseudomonadota</taxon>
        <taxon>Betaproteobacteria</taxon>
        <taxon>Burkholderiales</taxon>
        <taxon>Burkholderiaceae</taxon>
        <taxon>Mycetohabitans</taxon>
    </lineage>
</organism>
<dbReference type="Proteomes" id="UP000007437">
    <property type="component" value="Chromosome"/>
</dbReference>
<dbReference type="KEGG" id="brh:RBRH_04202"/>
<evidence type="ECO:0000313" key="2">
    <source>
        <dbReference type="Proteomes" id="UP000007437"/>
    </source>
</evidence>
<gene>
    <name evidence="1" type="ordered locus">RBRH_04202</name>
</gene>
<sequence length="72" mass="8097">MHDDAMLEYVGMIAGVKGVTVAEHDALKEFRRYDIPPYETVAWVLQGGAQYYDHRGQYTAAPLRRLAALRGS</sequence>
<proteinExistence type="predicted"/>
<protein>
    <submittedName>
        <fullName evidence="1">Uncharacterized protein</fullName>
    </submittedName>
</protein>
<dbReference type="HOGENOM" id="CLU_2714695_0_0_4"/>
<accession>E5AQB2</accession>
<reference evidence="1 2" key="1">
    <citation type="journal article" date="2011" name="J. Bacteriol.">
        <title>Complete genome sequence of Burkholderia rhizoxinica, an endosymbiont of Rhizopus microsporus.</title>
        <authorList>
            <person name="Lackner G."/>
            <person name="Moebius N."/>
            <person name="Partida-Martinez L."/>
            <person name="Hertweck C."/>
        </authorList>
    </citation>
    <scope>NUCLEOTIDE SEQUENCE [LARGE SCALE GENOMIC DNA]</scope>
    <source>
        <strain evidence="2">DSM 19002 / CIP 109453 / HKI 454</strain>
    </source>
</reference>
<name>E5AQB2_MYCRK</name>
<dbReference type="EMBL" id="FR687359">
    <property type="protein sequence ID" value="CBW74794.1"/>
    <property type="molecule type" value="Genomic_DNA"/>
</dbReference>